<comment type="caution">
    <text evidence="10">The sequence shown here is derived from an EMBL/GenBank/DDBJ whole genome shotgun (WGS) entry which is preliminary data.</text>
</comment>
<dbReference type="Gene3D" id="6.10.250.690">
    <property type="match status" value="1"/>
</dbReference>
<organism evidence="10 11">
    <name type="scientific">Candidatus Limivivens intestinipullorum</name>
    <dbReference type="NCBI Taxonomy" id="2840858"/>
    <lineage>
        <taxon>Bacteria</taxon>
        <taxon>Bacillati</taxon>
        <taxon>Bacillota</taxon>
        <taxon>Clostridia</taxon>
        <taxon>Lachnospirales</taxon>
        <taxon>Lachnospiraceae</taxon>
        <taxon>Lachnospiraceae incertae sedis</taxon>
        <taxon>Candidatus Limivivens</taxon>
    </lineage>
</organism>
<dbReference type="AlphaFoldDB" id="A0A9D1EQ75"/>
<comment type="function">
    <text evidence="5">May play the central regulatory role in sporulation. It may be an element of the effector pathway responsible for the activation of sporulation genes in response to nutritional stress. Spo0A may act in concert with spo0H (a sigma factor) to control the expression of some genes that are critical to the sporulation process.</text>
</comment>
<dbReference type="PANTHER" id="PTHR48111">
    <property type="entry name" value="REGULATOR OF RPOS"/>
    <property type="match status" value="1"/>
</dbReference>
<evidence type="ECO:0000313" key="10">
    <source>
        <dbReference type="EMBL" id="HIS30237.1"/>
    </source>
</evidence>
<dbReference type="CDD" id="cd17574">
    <property type="entry name" value="REC_OmpR"/>
    <property type="match status" value="1"/>
</dbReference>
<accession>A0A9D1EQ75</accession>
<keyword evidence="2" id="KW-0805">Transcription regulation</keyword>
<keyword evidence="4" id="KW-0804">Transcription</keyword>
<dbReference type="InterPro" id="IPR039420">
    <property type="entry name" value="WalR-like"/>
</dbReference>
<dbReference type="InterPro" id="IPR011006">
    <property type="entry name" value="CheY-like_superfamily"/>
</dbReference>
<evidence type="ECO:0000259" key="9">
    <source>
        <dbReference type="PROSITE" id="PS51755"/>
    </source>
</evidence>
<dbReference type="GO" id="GO:0005829">
    <property type="term" value="C:cytosol"/>
    <property type="evidence" value="ECO:0007669"/>
    <property type="project" value="TreeGrafter"/>
</dbReference>
<feature type="modified residue" description="4-aspartylphosphate" evidence="6">
    <location>
        <position position="52"/>
    </location>
</feature>
<evidence type="ECO:0000256" key="5">
    <source>
        <dbReference type="ARBA" id="ARBA00024867"/>
    </source>
</evidence>
<evidence type="ECO:0000313" key="11">
    <source>
        <dbReference type="Proteomes" id="UP000823935"/>
    </source>
</evidence>
<dbReference type="SMART" id="SM00448">
    <property type="entry name" value="REC"/>
    <property type="match status" value="1"/>
</dbReference>
<keyword evidence="3 7" id="KW-0238">DNA-binding</keyword>
<gene>
    <name evidence="10" type="ORF">IAB44_01600</name>
</gene>
<dbReference type="CDD" id="cd00383">
    <property type="entry name" value="trans_reg_C"/>
    <property type="match status" value="1"/>
</dbReference>
<feature type="domain" description="Response regulatory" evidence="8">
    <location>
        <begin position="3"/>
        <end position="117"/>
    </location>
</feature>
<dbReference type="Pfam" id="PF00072">
    <property type="entry name" value="Response_reg"/>
    <property type="match status" value="1"/>
</dbReference>
<proteinExistence type="predicted"/>
<keyword evidence="6" id="KW-0597">Phosphoprotein</keyword>
<evidence type="ECO:0000256" key="6">
    <source>
        <dbReference type="PROSITE-ProRule" id="PRU00169"/>
    </source>
</evidence>
<dbReference type="InterPro" id="IPR001789">
    <property type="entry name" value="Sig_transdc_resp-reg_receiver"/>
</dbReference>
<dbReference type="SMART" id="SM00862">
    <property type="entry name" value="Trans_reg_C"/>
    <property type="match status" value="1"/>
</dbReference>
<dbReference type="InterPro" id="IPR001867">
    <property type="entry name" value="OmpR/PhoB-type_DNA-bd"/>
</dbReference>
<evidence type="ECO:0000259" key="8">
    <source>
        <dbReference type="PROSITE" id="PS50110"/>
    </source>
</evidence>
<name>A0A9D1EQ75_9FIRM</name>
<dbReference type="GO" id="GO:0032993">
    <property type="term" value="C:protein-DNA complex"/>
    <property type="evidence" value="ECO:0007669"/>
    <property type="project" value="TreeGrafter"/>
</dbReference>
<dbReference type="PROSITE" id="PS51755">
    <property type="entry name" value="OMPR_PHOB"/>
    <property type="match status" value="1"/>
</dbReference>
<dbReference type="GO" id="GO:0000156">
    <property type="term" value="F:phosphorelay response regulator activity"/>
    <property type="evidence" value="ECO:0007669"/>
    <property type="project" value="TreeGrafter"/>
</dbReference>
<dbReference type="SUPFAM" id="SSF52172">
    <property type="entry name" value="CheY-like"/>
    <property type="match status" value="1"/>
</dbReference>
<evidence type="ECO:0000256" key="4">
    <source>
        <dbReference type="ARBA" id="ARBA00023163"/>
    </source>
</evidence>
<evidence type="ECO:0000256" key="2">
    <source>
        <dbReference type="ARBA" id="ARBA00023015"/>
    </source>
</evidence>
<dbReference type="Proteomes" id="UP000823935">
    <property type="component" value="Unassembled WGS sequence"/>
</dbReference>
<dbReference type="PROSITE" id="PS50110">
    <property type="entry name" value="RESPONSE_REGULATORY"/>
    <property type="match status" value="1"/>
</dbReference>
<reference evidence="10" key="2">
    <citation type="journal article" date="2021" name="PeerJ">
        <title>Extensive microbial diversity within the chicken gut microbiome revealed by metagenomics and culture.</title>
        <authorList>
            <person name="Gilroy R."/>
            <person name="Ravi A."/>
            <person name="Getino M."/>
            <person name="Pursley I."/>
            <person name="Horton D.L."/>
            <person name="Alikhan N.F."/>
            <person name="Baker D."/>
            <person name="Gharbi K."/>
            <person name="Hall N."/>
            <person name="Watson M."/>
            <person name="Adriaenssens E.M."/>
            <person name="Foster-Nyarko E."/>
            <person name="Jarju S."/>
            <person name="Secka A."/>
            <person name="Antonio M."/>
            <person name="Oren A."/>
            <person name="Chaudhuri R.R."/>
            <person name="La Ragione R."/>
            <person name="Hildebrand F."/>
            <person name="Pallen M.J."/>
        </authorList>
    </citation>
    <scope>NUCLEOTIDE SEQUENCE</scope>
    <source>
        <strain evidence="10">CHK190-19873</strain>
    </source>
</reference>
<feature type="DNA-binding region" description="OmpR/PhoB-type" evidence="7">
    <location>
        <begin position="125"/>
        <end position="221"/>
    </location>
</feature>
<dbReference type="PANTHER" id="PTHR48111:SF73">
    <property type="entry name" value="ALKALINE PHOSPHATASE SYNTHESIS TRANSCRIPTIONAL REGULATORY PROTEIN PHOP"/>
    <property type="match status" value="1"/>
</dbReference>
<dbReference type="Gene3D" id="1.10.10.10">
    <property type="entry name" value="Winged helix-like DNA-binding domain superfamily/Winged helix DNA-binding domain"/>
    <property type="match status" value="1"/>
</dbReference>
<dbReference type="GO" id="GO:0000976">
    <property type="term" value="F:transcription cis-regulatory region binding"/>
    <property type="evidence" value="ECO:0007669"/>
    <property type="project" value="TreeGrafter"/>
</dbReference>
<feature type="domain" description="OmpR/PhoB-type" evidence="9">
    <location>
        <begin position="125"/>
        <end position="221"/>
    </location>
</feature>
<evidence type="ECO:0000256" key="3">
    <source>
        <dbReference type="ARBA" id="ARBA00023125"/>
    </source>
</evidence>
<dbReference type="Gene3D" id="3.40.50.2300">
    <property type="match status" value="1"/>
</dbReference>
<evidence type="ECO:0000256" key="7">
    <source>
        <dbReference type="PROSITE-ProRule" id="PRU01091"/>
    </source>
</evidence>
<protein>
    <recommendedName>
        <fullName evidence="1">Stage 0 sporulation protein A homolog</fullName>
    </recommendedName>
</protein>
<dbReference type="Pfam" id="PF00486">
    <property type="entry name" value="Trans_reg_C"/>
    <property type="match status" value="1"/>
</dbReference>
<dbReference type="GO" id="GO:0006355">
    <property type="term" value="P:regulation of DNA-templated transcription"/>
    <property type="evidence" value="ECO:0007669"/>
    <property type="project" value="InterPro"/>
</dbReference>
<dbReference type="EMBL" id="DVIQ01000008">
    <property type="protein sequence ID" value="HIS30237.1"/>
    <property type="molecule type" value="Genomic_DNA"/>
</dbReference>
<evidence type="ECO:0000256" key="1">
    <source>
        <dbReference type="ARBA" id="ARBA00018672"/>
    </source>
</evidence>
<dbReference type="InterPro" id="IPR036388">
    <property type="entry name" value="WH-like_DNA-bd_sf"/>
</dbReference>
<reference evidence="10" key="1">
    <citation type="submission" date="2020-10" db="EMBL/GenBank/DDBJ databases">
        <authorList>
            <person name="Gilroy R."/>
        </authorList>
    </citation>
    <scope>NUCLEOTIDE SEQUENCE</scope>
    <source>
        <strain evidence="10">CHK190-19873</strain>
    </source>
</reference>
<sequence>MIEIYYAEDDVSIALSVKEYLERQNCMVSIFGSIADAKNALRNRLPSVLLLDWNMPDGQGRELCRWIRERQPELPIVFLTVRGDSRDMVLGFQSGADDYVVKPFELAVLYSRILALLRRAGNQKETKLFCGDLTLDKEKLAVFCRREEIAVSRLEYRILLLLMENKGRTVTRQRLLEEIWDSSGNYVNDNTLTVTMKRLREKLDNPPCLKTVRSFGYRMEDAYE</sequence>